<evidence type="ECO:0000256" key="3">
    <source>
        <dbReference type="RuleBase" id="RU000363"/>
    </source>
</evidence>
<dbReference type="PRINTS" id="PR00080">
    <property type="entry name" value="SDRFAMILY"/>
</dbReference>
<sequence length="342" mass="35643">MTPAPQPDRTPALKPLAEQVMVITGASSGIGLATAKRAAKQGARVLLVARDESALRTAVHEIVADGGIADAYAADVGDAAAVRAAAAHARQRFGRIDTWVNDAGTAIYGKLVDIPDDEHQQLFRTNYFGAVHGCLAAIPHLTETRGALITVASIAADMPSPIMGAYAASKHAVKAYVDALRIELASDGVPVQVTLIKPSGIDTPIAQHAANHEPGEAQIPPPVYAPELVADAILFCATHAKRDLTVGGAGRAQALFAAHFPSLFDRLAPIAATMFVDPKKRQPAPSNLFESNDTGRVHSGEHPAARQTSLYTAAAKHSGLTTALSAIAVAGIGAFVYGRKDR</sequence>
<evidence type="ECO:0000256" key="2">
    <source>
        <dbReference type="ARBA" id="ARBA00023002"/>
    </source>
</evidence>
<evidence type="ECO:0000256" key="1">
    <source>
        <dbReference type="ARBA" id="ARBA00006484"/>
    </source>
</evidence>
<proteinExistence type="inferred from homology"/>
<dbReference type="PROSITE" id="PS00061">
    <property type="entry name" value="ADH_SHORT"/>
    <property type="match status" value="1"/>
</dbReference>
<dbReference type="RefSeq" id="WP_271298723.1">
    <property type="nucleotide sequence ID" value="NZ_JBBBDM010000003.1"/>
</dbReference>
<comment type="caution">
    <text evidence="7">The sequence shown here is derived from an EMBL/GenBank/DDBJ whole genome shotgun (WGS) entry which is preliminary data.</text>
</comment>
<keyword evidence="5" id="KW-0472">Membrane</keyword>
<feature type="transmembrane region" description="Helical" evidence="5">
    <location>
        <begin position="319"/>
        <end position="338"/>
    </location>
</feature>
<dbReference type="InterPro" id="IPR020904">
    <property type="entry name" value="Sc_DH/Rdtase_CS"/>
</dbReference>
<dbReference type="NCBIfam" id="NF005495">
    <property type="entry name" value="PRK07109.1"/>
    <property type="match status" value="1"/>
</dbReference>
<accession>A0ABU8H2G0</accession>
<gene>
    <name evidence="7" type="ORF">V8201_08670</name>
</gene>
<dbReference type="InterPro" id="IPR002347">
    <property type="entry name" value="SDR_fam"/>
</dbReference>
<evidence type="ECO:0000313" key="8">
    <source>
        <dbReference type="Proteomes" id="UP001367771"/>
    </source>
</evidence>
<name>A0ABU8H2G0_9SPHN</name>
<keyword evidence="2" id="KW-0560">Oxidoreductase</keyword>
<evidence type="ECO:0000259" key="6">
    <source>
        <dbReference type="SMART" id="SM00822"/>
    </source>
</evidence>
<dbReference type="PANTHER" id="PTHR44196">
    <property type="entry name" value="DEHYDROGENASE/REDUCTASE SDR FAMILY MEMBER 7B"/>
    <property type="match status" value="1"/>
</dbReference>
<keyword evidence="8" id="KW-1185">Reference proteome</keyword>
<dbReference type="Pfam" id="PF00106">
    <property type="entry name" value="adh_short"/>
    <property type="match status" value="1"/>
</dbReference>
<keyword evidence="5" id="KW-1133">Transmembrane helix</keyword>
<keyword evidence="5" id="KW-0812">Transmembrane</keyword>
<evidence type="ECO:0000256" key="5">
    <source>
        <dbReference type="SAM" id="Phobius"/>
    </source>
</evidence>
<feature type="compositionally biased region" description="Basic and acidic residues" evidence="4">
    <location>
        <begin position="293"/>
        <end position="304"/>
    </location>
</feature>
<dbReference type="SMART" id="SM00822">
    <property type="entry name" value="PKS_KR"/>
    <property type="match status" value="1"/>
</dbReference>
<dbReference type="InterPro" id="IPR036291">
    <property type="entry name" value="NAD(P)-bd_dom_sf"/>
</dbReference>
<dbReference type="SUPFAM" id="SSF51735">
    <property type="entry name" value="NAD(P)-binding Rossmann-fold domains"/>
    <property type="match status" value="1"/>
</dbReference>
<comment type="similarity">
    <text evidence="1 3">Belongs to the short-chain dehydrogenases/reductases (SDR) family.</text>
</comment>
<dbReference type="Proteomes" id="UP001367771">
    <property type="component" value="Unassembled WGS sequence"/>
</dbReference>
<dbReference type="InterPro" id="IPR057326">
    <property type="entry name" value="KR_dom"/>
</dbReference>
<evidence type="ECO:0000313" key="7">
    <source>
        <dbReference type="EMBL" id="MEI5687148.1"/>
    </source>
</evidence>
<dbReference type="EMBL" id="JBBBDM010000003">
    <property type="protein sequence ID" value="MEI5687148.1"/>
    <property type="molecule type" value="Genomic_DNA"/>
</dbReference>
<dbReference type="Gene3D" id="3.40.50.720">
    <property type="entry name" value="NAD(P)-binding Rossmann-like Domain"/>
    <property type="match status" value="1"/>
</dbReference>
<evidence type="ECO:0000256" key="4">
    <source>
        <dbReference type="SAM" id="MobiDB-lite"/>
    </source>
</evidence>
<dbReference type="PRINTS" id="PR00081">
    <property type="entry name" value="GDHRDH"/>
</dbReference>
<dbReference type="PANTHER" id="PTHR44196:SF1">
    <property type="entry name" value="DEHYDROGENASE_REDUCTASE SDR FAMILY MEMBER 7B"/>
    <property type="match status" value="1"/>
</dbReference>
<feature type="domain" description="Ketoreductase" evidence="6">
    <location>
        <begin position="19"/>
        <end position="204"/>
    </location>
</feature>
<protein>
    <submittedName>
        <fullName evidence="7">SDR family oxidoreductase</fullName>
    </submittedName>
</protein>
<reference evidence="7 8" key="1">
    <citation type="journal article" date="2013" name="Int. J. Syst. Evol. Microbiol.">
        <title>Sphingomonas kyungheensis sp. nov., a bacterium with ginsenoside-converting activity isolated from soil of a ginseng field.</title>
        <authorList>
            <person name="Son H.M."/>
            <person name="Yang J.E."/>
            <person name="Park Y."/>
            <person name="Han C.K."/>
            <person name="Kim S.G."/>
            <person name="Kook M."/>
            <person name="Yi T.H."/>
        </authorList>
    </citation>
    <scope>NUCLEOTIDE SEQUENCE [LARGE SCALE GENOMIC DNA]</scope>
    <source>
        <strain evidence="7 8">LMG 26582</strain>
    </source>
</reference>
<feature type="region of interest" description="Disordered" evidence="4">
    <location>
        <begin position="281"/>
        <end position="304"/>
    </location>
</feature>
<organism evidence="7 8">
    <name type="scientific">Sphingomonas kyungheensis</name>
    <dbReference type="NCBI Taxonomy" id="1069987"/>
    <lineage>
        <taxon>Bacteria</taxon>
        <taxon>Pseudomonadati</taxon>
        <taxon>Pseudomonadota</taxon>
        <taxon>Alphaproteobacteria</taxon>
        <taxon>Sphingomonadales</taxon>
        <taxon>Sphingomonadaceae</taxon>
        <taxon>Sphingomonas</taxon>
    </lineage>
</organism>